<dbReference type="HOGENOM" id="CLU_3423315_0_0_1"/>
<name>A0A099NL91_PICKU</name>
<sequence>MITIKSGFIVLSEYQFYCLMLIS</sequence>
<gene>
    <name evidence="1" type="ORF">JL09_g6677</name>
</gene>
<dbReference type="Proteomes" id="UP000029867">
    <property type="component" value="Unassembled WGS sequence"/>
</dbReference>
<reference evidence="2" key="1">
    <citation type="journal article" date="2014" name="Microb. Cell Fact.">
        <title>Exploiting Issatchenkia orientalis SD108 for succinic acid production.</title>
        <authorList>
            <person name="Xiao H."/>
            <person name="Shao Z."/>
            <person name="Jiang Y."/>
            <person name="Dole S."/>
            <person name="Zhao H."/>
        </authorList>
    </citation>
    <scope>NUCLEOTIDE SEQUENCE [LARGE SCALE GENOMIC DNA]</scope>
    <source>
        <strain evidence="2">SD108</strain>
    </source>
</reference>
<dbReference type="AlphaFoldDB" id="A0A099NL91"/>
<evidence type="ECO:0000313" key="1">
    <source>
        <dbReference type="EMBL" id="KGK32716.1"/>
    </source>
</evidence>
<evidence type="ECO:0000313" key="2">
    <source>
        <dbReference type="Proteomes" id="UP000029867"/>
    </source>
</evidence>
<proteinExistence type="predicted"/>
<comment type="caution">
    <text evidence="1">The sequence shown here is derived from an EMBL/GenBank/DDBJ whole genome shotgun (WGS) entry which is preliminary data.</text>
</comment>
<protein>
    <submittedName>
        <fullName evidence="1">Uncharacterized protein</fullName>
    </submittedName>
</protein>
<dbReference type="EMBL" id="JQFK01001932">
    <property type="protein sequence ID" value="KGK32716.1"/>
    <property type="molecule type" value="Genomic_DNA"/>
</dbReference>
<accession>A0A099NL91</accession>
<organism evidence="1 2">
    <name type="scientific">Pichia kudriavzevii</name>
    <name type="common">Yeast</name>
    <name type="synonym">Issatchenkia orientalis</name>
    <dbReference type="NCBI Taxonomy" id="4909"/>
    <lineage>
        <taxon>Eukaryota</taxon>
        <taxon>Fungi</taxon>
        <taxon>Dikarya</taxon>
        <taxon>Ascomycota</taxon>
        <taxon>Saccharomycotina</taxon>
        <taxon>Pichiomycetes</taxon>
        <taxon>Pichiales</taxon>
        <taxon>Pichiaceae</taxon>
        <taxon>Pichia</taxon>
    </lineage>
</organism>